<dbReference type="SUPFAM" id="SSF46689">
    <property type="entry name" value="Homeodomain-like"/>
    <property type="match status" value="1"/>
</dbReference>
<keyword evidence="1" id="KW-0678">Repressor</keyword>
<dbReference type="SUPFAM" id="SSF51182">
    <property type="entry name" value="RmlC-like cupins"/>
    <property type="match status" value="1"/>
</dbReference>
<dbReference type="InterPro" id="IPR014710">
    <property type="entry name" value="RmlC-like_jellyroll"/>
</dbReference>
<dbReference type="SMART" id="SM00342">
    <property type="entry name" value="HTH_ARAC"/>
    <property type="match status" value="1"/>
</dbReference>
<dbReference type="RefSeq" id="WP_046967800.1">
    <property type="nucleotide sequence ID" value="NZ_CP017480.1"/>
</dbReference>
<feature type="domain" description="HTH araC/xylS-type" evidence="5">
    <location>
        <begin position="164"/>
        <end position="264"/>
    </location>
</feature>
<evidence type="ECO:0000256" key="3">
    <source>
        <dbReference type="ARBA" id="ARBA00023125"/>
    </source>
</evidence>
<evidence type="ECO:0000313" key="6">
    <source>
        <dbReference type="EMBL" id="APG06624.1"/>
    </source>
</evidence>
<sequence>MPLLTELSGESDWVEPDDVPRQVVTYGFASETFGGFELEPHRHAKSQLLLVQRGALSCEVEGGLWIVPPRSAIWIPGGAVHAMKMTGALEGYGVFVASGAGTNLPAKCCAVSVTPLLRELLIRAASLPLFYEEGGSHTRLVAVLIDEMAAAKAEDLHLPMPTDARLRCLVDRMMATPAHRETLDALATRAGMSARTMERLMRSETGMSLGRWRQQLSVMLAVKWLAGGASIQQVTADLGYESVPSFVTMFRKALGTSPGRYMAERYSGLT</sequence>
<keyword evidence="2" id="KW-0805">Transcription regulation</keyword>
<dbReference type="InterPro" id="IPR018060">
    <property type="entry name" value="HTH_AraC"/>
</dbReference>
<proteinExistence type="predicted"/>
<dbReference type="Pfam" id="PF12833">
    <property type="entry name" value="HTH_18"/>
    <property type="match status" value="1"/>
</dbReference>
<dbReference type="STRING" id="1440763.BJI69_18250"/>
<dbReference type="EMBL" id="CP017480">
    <property type="protein sequence ID" value="APG06624.1"/>
    <property type="molecule type" value="Genomic_DNA"/>
</dbReference>
<keyword evidence="4" id="KW-0804">Transcription</keyword>
<dbReference type="GO" id="GO:0003700">
    <property type="term" value="F:DNA-binding transcription factor activity"/>
    <property type="evidence" value="ECO:0007669"/>
    <property type="project" value="InterPro"/>
</dbReference>
<protein>
    <submittedName>
        <fullName evidence="6">AraC family transcriptional regulator</fullName>
    </submittedName>
</protein>
<name>A0A1L3F019_9GAMM</name>
<dbReference type="InterPro" id="IPR011051">
    <property type="entry name" value="RmlC_Cupin_sf"/>
</dbReference>
<dbReference type="GO" id="GO:0043565">
    <property type="term" value="F:sequence-specific DNA binding"/>
    <property type="evidence" value="ECO:0007669"/>
    <property type="project" value="InterPro"/>
</dbReference>
<reference evidence="7" key="1">
    <citation type="submission" date="2016-09" db="EMBL/GenBank/DDBJ databases">
        <authorList>
            <person name="Lysoe E."/>
        </authorList>
    </citation>
    <scope>NUCLEOTIDE SEQUENCE [LARGE SCALE GENOMIC DNA]</scope>
    <source>
        <strain evidence="7">LJ96T</strain>
    </source>
</reference>
<dbReference type="OrthoDB" id="9804543at2"/>
<accession>A0A1L3F019</accession>
<dbReference type="InterPro" id="IPR009057">
    <property type="entry name" value="Homeodomain-like_sf"/>
</dbReference>
<dbReference type="AlphaFoldDB" id="A0A1L3F019"/>
<gene>
    <name evidence="6" type="ORF">BJI69_18250</name>
</gene>
<keyword evidence="7" id="KW-1185">Reference proteome</keyword>
<dbReference type="Proteomes" id="UP000182987">
    <property type="component" value="Chromosome"/>
</dbReference>
<dbReference type="PROSITE" id="PS01124">
    <property type="entry name" value="HTH_ARAC_FAMILY_2"/>
    <property type="match status" value="1"/>
</dbReference>
<dbReference type="PANTHER" id="PTHR11019:SF199">
    <property type="entry name" value="HTH-TYPE TRANSCRIPTIONAL REGULATOR NIMR"/>
    <property type="match status" value="1"/>
</dbReference>
<dbReference type="Gene3D" id="2.60.120.10">
    <property type="entry name" value="Jelly Rolls"/>
    <property type="match status" value="1"/>
</dbReference>
<dbReference type="FunFam" id="1.10.10.60:FF:000132">
    <property type="entry name" value="AraC family transcriptional regulator"/>
    <property type="match status" value="1"/>
</dbReference>
<evidence type="ECO:0000256" key="4">
    <source>
        <dbReference type="ARBA" id="ARBA00023163"/>
    </source>
</evidence>
<dbReference type="Gene3D" id="1.10.10.60">
    <property type="entry name" value="Homeodomain-like"/>
    <property type="match status" value="1"/>
</dbReference>
<evidence type="ECO:0000256" key="1">
    <source>
        <dbReference type="ARBA" id="ARBA00022491"/>
    </source>
</evidence>
<keyword evidence="3" id="KW-0238">DNA-binding</keyword>
<evidence type="ECO:0000259" key="5">
    <source>
        <dbReference type="PROSITE" id="PS01124"/>
    </source>
</evidence>
<dbReference type="CDD" id="cd06124">
    <property type="entry name" value="cupin_NimR-like_N"/>
    <property type="match status" value="1"/>
</dbReference>
<evidence type="ECO:0000313" key="7">
    <source>
        <dbReference type="Proteomes" id="UP000182987"/>
    </source>
</evidence>
<dbReference type="KEGG" id="lrz:BJI69_18250"/>
<dbReference type="PANTHER" id="PTHR11019">
    <property type="entry name" value="HTH-TYPE TRANSCRIPTIONAL REGULATOR NIMR"/>
    <property type="match status" value="1"/>
</dbReference>
<organism evidence="6 7">
    <name type="scientific">Luteibacter rhizovicinus DSM 16549</name>
    <dbReference type="NCBI Taxonomy" id="1440763"/>
    <lineage>
        <taxon>Bacteria</taxon>
        <taxon>Pseudomonadati</taxon>
        <taxon>Pseudomonadota</taxon>
        <taxon>Gammaproteobacteria</taxon>
        <taxon>Lysobacterales</taxon>
        <taxon>Rhodanobacteraceae</taxon>
        <taxon>Luteibacter</taxon>
    </lineage>
</organism>
<evidence type="ECO:0000256" key="2">
    <source>
        <dbReference type="ARBA" id="ARBA00023015"/>
    </source>
</evidence>